<evidence type="ECO:0000313" key="3">
    <source>
        <dbReference type="EMBL" id="MDD0990388.1"/>
    </source>
</evidence>
<dbReference type="RefSeq" id="WP_273911134.1">
    <property type="nucleotide sequence ID" value="NZ_JAMDGX010000037.1"/>
</dbReference>
<dbReference type="EMBL" id="JAMDGY010000020">
    <property type="protein sequence ID" value="MDD0990388.1"/>
    <property type="molecule type" value="Genomic_DNA"/>
</dbReference>
<evidence type="ECO:0008006" key="5">
    <source>
        <dbReference type="Google" id="ProtNLM"/>
    </source>
</evidence>
<evidence type="ECO:0000313" key="4">
    <source>
        <dbReference type="Proteomes" id="UP001148203"/>
    </source>
</evidence>
<name>A0ABT5NQE4_9PSED</name>
<protein>
    <recommendedName>
        <fullName evidence="5">Cyclic di-GMP-binding protein</fullName>
    </recommendedName>
</protein>
<keyword evidence="2" id="KW-0732">Signal</keyword>
<evidence type="ECO:0000256" key="2">
    <source>
        <dbReference type="SAM" id="SignalP"/>
    </source>
</evidence>
<evidence type="ECO:0000256" key="1">
    <source>
        <dbReference type="SAM" id="Phobius"/>
    </source>
</evidence>
<feature type="signal peptide" evidence="2">
    <location>
        <begin position="1"/>
        <end position="27"/>
    </location>
</feature>
<keyword evidence="1" id="KW-0472">Membrane</keyword>
<feature type="transmembrane region" description="Helical" evidence="1">
    <location>
        <begin position="696"/>
        <end position="718"/>
    </location>
</feature>
<comment type="caution">
    <text evidence="3">The sequence shown here is derived from an EMBL/GenBank/DDBJ whole genome shotgun (WGS) entry which is preliminary data.</text>
</comment>
<accession>A0ABT5NQE4</accession>
<dbReference type="Proteomes" id="UP001148203">
    <property type="component" value="Unassembled WGS sequence"/>
</dbReference>
<gene>
    <name evidence="3" type="ORF">M5G11_07515</name>
</gene>
<sequence length="728" mass="76965">MTRMHCTRLFQHALLLAPFALPLTAHASPSSDALRTLAQDDWVTRSVSLAELGITNPVVLDQSDNHQAFFLPVPKGVALSEAVIEVRGDFIRGEAIAPTLKMAVDGRPLLAQRVSDEAGKISRTLPVEARGHANGFVHFSLDWSSPNGQQRLCEPNRQTANIFTLLPSTQLSYRYPLAALTQLSDAWNTLPGKPVILIAAGKLDSSSFDSAWRLGVALERAGKRTQVRALPAVGDAIKRSGFSVPTGLNSVPAFAALAGEGSYTLSNAAELGALLVLDAPATRADLAIADSALTGQINSALDALAEQLRDDPEALKAFADWRSRHASLAGKPLLSQQVQLASLGHRAVIALAGDAGAKASGLLDTQWRNVLTSRQAIVHASGGALSNKDHLRLSTLGGSHTTFDVVTRGEWTATFPLSAVSVNGRMPGEVVFDLSAAPGASATRPVASVIWNGVLLNAKQLDANGQAERLSARVPGYALGVSNTLQVRFQRQPVSPDCAEIPQGYPVNVLPSSYLQAASAEPDGTFVGLLPLLAGNAQVIVANVALEQPAANLRQIIRLATAASISPVNAELTLTDGTQTYKPSKPFLALQVPLQGAKPLIDVEAAERLRAHGDDKIAVDVQGPQGLSAISVVESAGQQGVLWYALGEQPVVPQDAFVLTRGNAVVLGAAGPLTWVDTTDPELNLGATPFHQWRTYLVWALPVFAAVLLLLLVLGVLARRSRLKHKGK</sequence>
<feature type="chain" id="PRO_5047373209" description="Cyclic di-GMP-binding protein" evidence="2">
    <location>
        <begin position="28"/>
        <end position="728"/>
    </location>
</feature>
<keyword evidence="1" id="KW-1133">Transmembrane helix</keyword>
<reference evidence="3 4" key="1">
    <citation type="submission" date="2022-05" db="EMBL/GenBank/DDBJ databases">
        <title>Novel Pseudomonas spp. Isolated from a Rainbow Trout Aquaculture Facility.</title>
        <authorList>
            <person name="Testerman T."/>
            <person name="Graf J."/>
        </authorList>
    </citation>
    <scope>NUCLEOTIDE SEQUENCE [LARGE SCALE GENOMIC DNA]</scope>
    <source>
        <strain evidence="3 4">ID681</strain>
    </source>
</reference>
<keyword evidence="1" id="KW-0812">Transmembrane</keyword>
<keyword evidence="4" id="KW-1185">Reference proteome</keyword>
<organism evidence="3 4">
    <name type="scientific">Pseudomonas fontis</name>
    <dbReference type="NCBI Taxonomy" id="2942633"/>
    <lineage>
        <taxon>Bacteria</taxon>
        <taxon>Pseudomonadati</taxon>
        <taxon>Pseudomonadota</taxon>
        <taxon>Gammaproteobacteria</taxon>
        <taxon>Pseudomonadales</taxon>
        <taxon>Pseudomonadaceae</taxon>
        <taxon>Pseudomonas</taxon>
    </lineage>
</organism>
<proteinExistence type="predicted"/>